<dbReference type="RefSeq" id="WP_006984473.1">
    <property type="nucleotide sequence ID" value="NZ_JH417892.1"/>
</dbReference>
<proteinExistence type="predicted"/>
<dbReference type="STRING" id="797473.HMPREF9080_00447"/>
<gene>
    <name evidence="1" type="ORF">HMPREF9080_00447</name>
</gene>
<reference evidence="1 2" key="1">
    <citation type="submission" date="2011-08" db="EMBL/GenBank/DDBJ databases">
        <authorList>
            <person name="Weinstock G."/>
            <person name="Sodergren E."/>
            <person name="Clifton S."/>
            <person name="Fulton L."/>
            <person name="Fulton B."/>
            <person name="Courtney L."/>
            <person name="Fronick C."/>
            <person name="Harrison M."/>
            <person name="Strong C."/>
            <person name="Farmer C."/>
            <person name="Delahaunty K."/>
            <person name="Markovic C."/>
            <person name="Hall O."/>
            <person name="Minx P."/>
            <person name="Tomlinson C."/>
            <person name="Mitreva M."/>
            <person name="Hou S."/>
            <person name="Chen J."/>
            <person name="Wollam A."/>
            <person name="Pepin K.H."/>
            <person name="Johnson M."/>
            <person name="Bhonagiri V."/>
            <person name="Zhang X."/>
            <person name="Suruliraj S."/>
            <person name="Warren W."/>
            <person name="Chinwalla A."/>
            <person name="Mardis E.R."/>
            <person name="Wilson R.K."/>
        </authorList>
    </citation>
    <scope>NUCLEOTIDE SEQUENCE [LARGE SCALE GENOMIC DNA]</scope>
    <source>
        <strain evidence="1 2">F0432</strain>
    </source>
</reference>
<sequence length="198" mass="19790">MGGLLFVAGEDEAVTAGFLLQREVEAVAAVGFEQRQVEGGSGLSFEIAQAAVLAAVGGDEALLQALGLGGALRVFAFDGEVFDAVAAFFAGQVALQVVEDDVLLLLDGVGVAEVDLGGVQTQAVAVAAVGAAAARNAETGAVFLPLLATEQPFAVALIGVANVAVPAETDAFAAEVGGFVFLYPDGLVQLAESGEGWP</sequence>
<protein>
    <submittedName>
        <fullName evidence="1">Uncharacterized protein</fullName>
    </submittedName>
</protein>
<dbReference type="AlphaFoldDB" id="G9ZCH0"/>
<evidence type="ECO:0000313" key="2">
    <source>
        <dbReference type="Proteomes" id="UP000004750"/>
    </source>
</evidence>
<accession>G9ZCH0</accession>
<dbReference type="HOGENOM" id="CLU_1376013_0_0_6"/>
<dbReference type="Proteomes" id="UP000004750">
    <property type="component" value="Unassembled WGS sequence"/>
</dbReference>
<name>G9ZCH0_9GAMM</name>
<organism evidence="1 2">
    <name type="scientific">Cardiobacterium valvarum F0432</name>
    <dbReference type="NCBI Taxonomy" id="797473"/>
    <lineage>
        <taxon>Bacteria</taxon>
        <taxon>Pseudomonadati</taxon>
        <taxon>Pseudomonadota</taxon>
        <taxon>Gammaproteobacteria</taxon>
        <taxon>Cardiobacteriales</taxon>
        <taxon>Cardiobacteriaceae</taxon>
        <taxon>Cardiobacterium</taxon>
    </lineage>
</organism>
<evidence type="ECO:0000313" key="1">
    <source>
        <dbReference type="EMBL" id="EHM55785.1"/>
    </source>
</evidence>
<comment type="caution">
    <text evidence="1">The sequence shown here is derived from an EMBL/GenBank/DDBJ whole genome shotgun (WGS) entry which is preliminary data.</text>
</comment>
<dbReference type="EMBL" id="AGCM01000022">
    <property type="protein sequence ID" value="EHM55785.1"/>
    <property type="molecule type" value="Genomic_DNA"/>
</dbReference>